<dbReference type="PROSITE" id="PS50093">
    <property type="entry name" value="PKD"/>
    <property type="match status" value="1"/>
</dbReference>
<feature type="region of interest" description="Disordered" evidence="1">
    <location>
        <begin position="281"/>
        <end position="327"/>
    </location>
</feature>
<dbReference type="EMBL" id="QWLM01000017">
    <property type="protein sequence ID" value="RHW44382.1"/>
    <property type="molecule type" value="Genomic_DNA"/>
</dbReference>
<gene>
    <name evidence="4" type="ORF">D1832_12530</name>
</gene>
<dbReference type="AlphaFoldDB" id="A0A417Z1F7"/>
<dbReference type="SUPFAM" id="SSF49299">
    <property type="entry name" value="PKD domain"/>
    <property type="match status" value="1"/>
</dbReference>
<feature type="domain" description="PKD" evidence="3">
    <location>
        <begin position="67"/>
        <end position="128"/>
    </location>
</feature>
<name>A0A417Z1F7_9MICO</name>
<organism evidence="4 5">
    <name type="scientific">Dermacoccus abyssi</name>
    <dbReference type="NCBI Taxonomy" id="322596"/>
    <lineage>
        <taxon>Bacteria</taxon>
        <taxon>Bacillati</taxon>
        <taxon>Actinomycetota</taxon>
        <taxon>Actinomycetes</taxon>
        <taxon>Micrococcales</taxon>
        <taxon>Dermacoccaceae</taxon>
        <taxon>Dermacoccus</taxon>
    </lineage>
</organism>
<sequence length="358" mass="35746">MFRTSRMAPTVAAASAMGIMALAAPAHAGTNVPGINVEVTTKVSGNTVTLTYLGEGSQFMKMADGKASSDGESAGFDIDYGDGTPVTGGDGMGGSTCASPGETTTFKDKVTSLKHTYAKPGTYTITVTGYYCGTTGNDGLTKKYKVTVGADGTTTTTPAKVGVTPHIRYTVKGNTATLTPYLTGTQHEMLIGGKRERVALPMTFNLVAPKGATQITGNAAGDSGVAACTTSGSVPVNTSALTGDPATFRFAGPGTYKVTLNATVCTGGAGQQISRSVNVTIPGATNGGSTTTPQATTGSTPTKSGAAPAQGSAPKASEGPKVNTDYNDGDNSTVWGVGALAGAGLIGAGAFATRRRHG</sequence>
<evidence type="ECO:0000256" key="2">
    <source>
        <dbReference type="SAM" id="SignalP"/>
    </source>
</evidence>
<protein>
    <recommendedName>
        <fullName evidence="3">PKD domain-containing protein</fullName>
    </recommendedName>
</protein>
<dbReference type="RefSeq" id="WP_118914459.1">
    <property type="nucleotide sequence ID" value="NZ_CBCRVH010000017.1"/>
</dbReference>
<proteinExistence type="predicted"/>
<keyword evidence="2" id="KW-0732">Signal</keyword>
<comment type="caution">
    <text evidence="4">The sequence shown here is derived from an EMBL/GenBank/DDBJ whole genome shotgun (WGS) entry which is preliminary data.</text>
</comment>
<feature type="compositionally biased region" description="Low complexity" evidence="1">
    <location>
        <begin position="287"/>
        <end position="302"/>
    </location>
</feature>
<accession>A0A417Z1F7</accession>
<dbReference type="InterPro" id="IPR000601">
    <property type="entry name" value="PKD_dom"/>
</dbReference>
<evidence type="ECO:0000259" key="3">
    <source>
        <dbReference type="PROSITE" id="PS50093"/>
    </source>
</evidence>
<evidence type="ECO:0000313" key="4">
    <source>
        <dbReference type="EMBL" id="RHW44382.1"/>
    </source>
</evidence>
<dbReference type="Proteomes" id="UP000285376">
    <property type="component" value="Unassembled WGS sequence"/>
</dbReference>
<feature type="chain" id="PRO_5038486845" description="PKD domain-containing protein" evidence="2">
    <location>
        <begin position="29"/>
        <end position="358"/>
    </location>
</feature>
<reference evidence="4 5" key="1">
    <citation type="submission" date="2018-08" db="EMBL/GenBank/DDBJ databases">
        <title>Whole genome sequence analysis of Dermacoccus abyssi bacteria isolated from Deep Mariana trench Micromonospora spp reveals genes involved in the environmental adaptation and production of secondary metabolites.</title>
        <authorList>
            <person name="Abdel-Mageed W.M."/>
            <person name="Lehri B."/>
            <person name="Nouioui I."/>
            <person name="Goodfellow I."/>
            <person name="Jaspars M."/>
            <person name="Karlyshev A."/>
        </authorList>
    </citation>
    <scope>NUCLEOTIDE SEQUENCE [LARGE SCALE GENOMIC DNA]</scope>
    <source>
        <strain evidence="4 5">MT1.1</strain>
    </source>
</reference>
<feature type="signal peptide" evidence="2">
    <location>
        <begin position="1"/>
        <end position="28"/>
    </location>
</feature>
<evidence type="ECO:0000256" key="1">
    <source>
        <dbReference type="SAM" id="MobiDB-lite"/>
    </source>
</evidence>
<evidence type="ECO:0000313" key="5">
    <source>
        <dbReference type="Proteomes" id="UP000285376"/>
    </source>
</evidence>
<dbReference type="InterPro" id="IPR035986">
    <property type="entry name" value="PKD_dom_sf"/>
</dbReference>